<dbReference type="KEGG" id="pswu:SY83_08485"/>
<dbReference type="Gene3D" id="3.30.565.10">
    <property type="entry name" value="Histidine kinase-like ATPase, C-terminal domain"/>
    <property type="match status" value="1"/>
</dbReference>
<reference evidence="2 3" key="1">
    <citation type="submission" date="2015-01" db="EMBL/GenBank/DDBJ databases">
        <title>Paenibacillus swuensis/DY6/whole genome sequencing.</title>
        <authorList>
            <person name="Kim M.K."/>
            <person name="Srinivasan S."/>
            <person name="Lee J.-J."/>
        </authorList>
    </citation>
    <scope>NUCLEOTIDE SEQUENCE [LARGE SCALE GENOMIC DNA]</scope>
    <source>
        <strain evidence="2 3">DY6</strain>
    </source>
</reference>
<gene>
    <name evidence="2" type="ORF">SY83_08485</name>
</gene>
<evidence type="ECO:0000313" key="3">
    <source>
        <dbReference type="Proteomes" id="UP000076927"/>
    </source>
</evidence>
<dbReference type="InterPro" id="IPR003594">
    <property type="entry name" value="HATPase_dom"/>
</dbReference>
<dbReference type="InterPro" id="IPR036890">
    <property type="entry name" value="HATPase_C_sf"/>
</dbReference>
<proteinExistence type="predicted"/>
<accession>A0A172THG6</accession>
<dbReference type="SUPFAM" id="SSF55874">
    <property type="entry name" value="ATPase domain of HSP90 chaperone/DNA topoisomerase II/histidine kinase"/>
    <property type="match status" value="1"/>
</dbReference>
<dbReference type="STRING" id="1178515.SY83_08485"/>
<protein>
    <recommendedName>
        <fullName evidence="1">Histidine kinase/HSP90-like ATPase domain-containing protein</fullName>
    </recommendedName>
</protein>
<evidence type="ECO:0000259" key="1">
    <source>
        <dbReference type="Pfam" id="PF13581"/>
    </source>
</evidence>
<evidence type="ECO:0000313" key="2">
    <source>
        <dbReference type="EMBL" id="ANE46307.1"/>
    </source>
</evidence>
<name>A0A172THG6_9BACL</name>
<dbReference type="PATRIC" id="fig|1178515.4.peg.1689"/>
<keyword evidence="3" id="KW-1185">Reference proteome</keyword>
<organism evidence="2 3">
    <name type="scientific">Paenibacillus swuensis</name>
    <dbReference type="NCBI Taxonomy" id="1178515"/>
    <lineage>
        <taxon>Bacteria</taxon>
        <taxon>Bacillati</taxon>
        <taxon>Bacillota</taxon>
        <taxon>Bacilli</taxon>
        <taxon>Bacillales</taxon>
        <taxon>Paenibacillaceae</taxon>
        <taxon>Paenibacillus</taxon>
    </lineage>
</organism>
<dbReference type="CDD" id="cd16936">
    <property type="entry name" value="HATPase_RsbW-like"/>
    <property type="match status" value="1"/>
</dbReference>
<dbReference type="EMBL" id="CP011388">
    <property type="protein sequence ID" value="ANE46307.1"/>
    <property type="molecule type" value="Genomic_DNA"/>
</dbReference>
<feature type="domain" description="Histidine kinase/HSP90-like ATPase" evidence="1">
    <location>
        <begin position="26"/>
        <end position="127"/>
    </location>
</feature>
<sequence length="146" mass="16892">MFRMTIECVPSWENMDHLDQMTEHLLSRLDTVHTRKLCFAIHELIINAMEATYRAYGKAADCSSIALTIRLEHEDIIVKVTNTGQYNSLEAIRRNQDRHFEEMLSEESGRGLLLARHLSDELRVEQNEFGIVSIEFRKKGGCINEP</sequence>
<dbReference type="Proteomes" id="UP000076927">
    <property type="component" value="Chromosome"/>
</dbReference>
<dbReference type="RefSeq" id="WP_068605846.1">
    <property type="nucleotide sequence ID" value="NZ_CP011388.1"/>
</dbReference>
<dbReference type="Pfam" id="PF13581">
    <property type="entry name" value="HATPase_c_2"/>
    <property type="match status" value="1"/>
</dbReference>
<dbReference type="AlphaFoldDB" id="A0A172THG6"/>